<protein>
    <recommendedName>
        <fullName evidence="3">SIR2-like protein</fullName>
    </recommendedName>
</protein>
<reference evidence="1 2" key="1">
    <citation type="submission" date="2018-07" db="EMBL/GenBank/DDBJ databases">
        <title>Genomic Encyclopedia of Type Strains, Phase III (KMG-III): the genomes of soil and plant-associated and newly described type strains.</title>
        <authorList>
            <person name="Whitman W."/>
        </authorList>
    </citation>
    <scope>NUCLEOTIDE SEQUENCE [LARGE SCALE GENOMIC DNA]</scope>
    <source>
        <strain evidence="1 2">CECT 7731</strain>
    </source>
</reference>
<name>A0A368ZKU4_9GAMM</name>
<dbReference type="RefSeq" id="WP_114413682.1">
    <property type="nucleotide sequence ID" value="NZ_QPJQ01000051.1"/>
</dbReference>
<dbReference type="Proteomes" id="UP000253506">
    <property type="component" value="Unassembled WGS sequence"/>
</dbReference>
<dbReference type="EMBL" id="QPJQ01000051">
    <property type="protein sequence ID" value="RCW93186.1"/>
    <property type="molecule type" value="Genomic_DNA"/>
</dbReference>
<proteinExistence type="predicted"/>
<dbReference type="AlphaFoldDB" id="A0A368ZKU4"/>
<accession>A0A368ZKU4</accession>
<gene>
    <name evidence="1" type="ORF">DFP77_1519</name>
</gene>
<dbReference type="OrthoDB" id="6627477at2"/>
<evidence type="ECO:0000313" key="2">
    <source>
        <dbReference type="Proteomes" id="UP000253506"/>
    </source>
</evidence>
<evidence type="ECO:0008006" key="3">
    <source>
        <dbReference type="Google" id="ProtNLM"/>
    </source>
</evidence>
<organism evidence="1 2">
    <name type="scientific">Marinomonas foliarum</name>
    <dbReference type="NCBI Taxonomy" id="491950"/>
    <lineage>
        <taxon>Bacteria</taxon>
        <taxon>Pseudomonadati</taxon>
        <taxon>Pseudomonadota</taxon>
        <taxon>Gammaproteobacteria</taxon>
        <taxon>Oceanospirillales</taxon>
        <taxon>Oceanospirillaceae</taxon>
        <taxon>Marinomonas</taxon>
    </lineage>
</organism>
<sequence length="520" mass="59096">MKLGFFFGAGAEIGYGLPSGGKFAIDLFRQNPSPYRTDFREQLKSIDMMSSYATDWLPQGFRDKRIHAFGRSEFTSLIESSIEYRRSEIIRRLNQFDAECDKAMESLGIARELVEQKFSELVGAAIGDRLYTHVIKLNELLAQDVNLFSSNYYSAMLDIVKSSDDCDDLRRYVTAFLQLLVGAHGQDLVRKLNQELFESAPDDLPIFDDISGMFKLEFHRIGATALELLLEENRAFDVSESGTALSLLCAIAQKALENIFTTVLDYQKLLDDHFRYLFSPETEWAKFTKMAVFLKTAQDYIKEQAPDITNLPSTGYYHDLAGFASSHEFAAIGTANYNSLLTPIFEQQKLTIPDVIHLNGSVKDYYNPYKNTVITSDSFEGLDPSQLHFPFILTQSGLKPLTSVTMSRRYVQLFDSFNESDAIVVVGFGFNKDDSHINGLFRELVESEGKKLFVVTLKTDGTAQQQQRELRKRLRIANRYSNSLTVLPVDQDNRTINDNLWIDHIIDKLSSESEEILPDE</sequence>
<evidence type="ECO:0000313" key="1">
    <source>
        <dbReference type="EMBL" id="RCW93186.1"/>
    </source>
</evidence>
<comment type="caution">
    <text evidence="1">The sequence shown here is derived from an EMBL/GenBank/DDBJ whole genome shotgun (WGS) entry which is preliminary data.</text>
</comment>